<reference evidence="3" key="1">
    <citation type="submission" date="2016-06" db="EMBL/GenBank/DDBJ databases">
        <title>Parallel loss of symbiosis genes in relatives of nitrogen-fixing non-legume Parasponia.</title>
        <authorList>
            <person name="Van Velzen R."/>
            <person name="Holmer R."/>
            <person name="Bu F."/>
            <person name="Rutten L."/>
            <person name="Van Zeijl A."/>
            <person name="Liu W."/>
            <person name="Santuari L."/>
            <person name="Cao Q."/>
            <person name="Sharma T."/>
            <person name="Shen D."/>
            <person name="Roswanjaya Y."/>
            <person name="Wardhani T."/>
            <person name="Kalhor M.S."/>
            <person name="Jansen J."/>
            <person name="Van den Hoogen J."/>
            <person name="Gungor B."/>
            <person name="Hartog M."/>
            <person name="Hontelez J."/>
            <person name="Verver J."/>
            <person name="Yang W.-C."/>
            <person name="Schijlen E."/>
            <person name="Repin R."/>
            <person name="Schilthuizen M."/>
            <person name="Schranz E."/>
            <person name="Heidstra R."/>
            <person name="Miyata K."/>
            <person name="Fedorova E."/>
            <person name="Kohlen W."/>
            <person name="Bisseling T."/>
            <person name="Smit S."/>
            <person name="Geurts R."/>
        </authorList>
    </citation>
    <scope>NUCLEOTIDE SEQUENCE [LARGE SCALE GENOMIC DNA]</scope>
    <source>
        <strain evidence="3">cv. WU1-14</strain>
    </source>
</reference>
<organism evidence="2 3">
    <name type="scientific">Parasponia andersonii</name>
    <name type="common">Sponia andersonii</name>
    <dbReference type="NCBI Taxonomy" id="3476"/>
    <lineage>
        <taxon>Eukaryota</taxon>
        <taxon>Viridiplantae</taxon>
        <taxon>Streptophyta</taxon>
        <taxon>Embryophyta</taxon>
        <taxon>Tracheophyta</taxon>
        <taxon>Spermatophyta</taxon>
        <taxon>Magnoliopsida</taxon>
        <taxon>eudicotyledons</taxon>
        <taxon>Gunneridae</taxon>
        <taxon>Pentapetalae</taxon>
        <taxon>rosids</taxon>
        <taxon>fabids</taxon>
        <taxon>Rosales</taxon>
        <taxon>Cannabaceae</taxon>
        <taxon>Parasponia</taxon>
    </lineage>
</organism>
<dbReference type="InterPro" id="IPR054722">
    <property type="entry name" value="PolX-like_BBD"/>
</dbReference>
<dbReference type="EMBL" id="JXTB01000741">
    <property type="protein sequence ID" value="PON33281.1"/>
    <property type="molecule type" value="Genomic_DNA"/>
</dbReference>
<dbReference type="PANTHER" id="PTHR47592">
    <property type="entry name" value="PBF68 PROTEIN"/>
    <property type="match status" value="1"/>
</dbReference>
<accession>A0A2P5A9R7</accession>
<dbReference type="Pfam" id="PF22936">
    <property type="entry name" value="Pol_BBD"/>
    <property type="match status" value="1"/>
</dbReference>
<gene>
    <name evidence="2" type="ORF">PanWU01x14_354220</name>
</gene>
<evidence type="ECO:0000259" key="1">
    <source>
        <dbReference type="Pfam" id="PF22936"/>
    </source>
</evidence>
<name>A0A2P5A9R7_PARAD</name>
<keyword evidence="3" id="KW-1185">Reference proteome</keyword>
<dbReference type="AlphaFoldDB" id="A0A2P5A9R7"/>
<evidence type="ECO:0000313" key="3">
    <source>
        <dbReference type="Proteomes" id="UP000237105"/>
    </source>
</evidence>
<evidence type="ECO:0000313" key="2">
    <source>
        <dbReference type="EMBL" id="PON33281.1"/>
    </source>
</evidence>
<protein>
    <recommendedName>
        <fullName evidence="1">Retrovirus-related Pol polyprotein from transposon TNT 1-94-like beta-barrel domain-containing protein</fullName>
    </recommendedName>
</protein>
<dbReference type="Proteomes" id="UP000237105">
    <property type="component" value="Unassembled WGS sequence"/>
</dbReference>
<dbReference type="OrthoDB" id="2596766at2759"/>
<comment type="caution">
    <text evidence="2">The sequence shown here is derived from an EMBL/GenBank/DDBJ whole genome shotgun (WGS) entry which is preliminary data.</text>
</comment>
<sequence>MGNSATSEIQRLGKVVLKMTPRKELTLNNVIYVPDIRKNLVSSSLLNKYGFHMVFETDKFVLTKNGLFVGKGYECGGIFKLNVMTIKSNINKANSSAYLIKSSTL</sequence>
<proteinExistence type="predicted"/>
<feature type="domain" description="Retrovirus-related Pol polyprotein from transposon TNT 1-94-like beta-barrel" evidence="1">
    <location>
        <begin position="1"/>
        <end position="51"/>
    </location>
</feature>
<dbReference type="PANTHER" id="PTHR47592:SF27">
    <property type="entry name" value="OS08G0421700 PROTEIN"/>
    <property type="match status" value="1"/>
</dbReference>